<accession>A0A328Y797</accession>
<evidence type="ECO:0000313" key="12">
    <source>
        <dbReference type="EMBL" id="RAR64605.1"/>
    </source>
</evidence>
<dbReference type="GO" id="GO:0009425">
    <property type="term" value="C:bacterial-type flagellum basal body"/>
    <property type="evidence" value="ECO:0007669"/>
    <property type="project" value="InterPro"/>
</dbReference>
<organism evidence="12 13">
    <name type="scientific">Onishia taeanensis</name>
    <dbReference type="NCBI Taxonomy" id="284577"/>
    <lineage>
        <taxon>Bacteria</taxon>
        <taxon>Pseudomonadati</taxon>
        <taxon>Pseudomonadota</taxon>
        <taxon>Gammaproteobacteria</taxon>
        <taxon>Oceanospirillales</taxon>
        <taxon>Halomonadaceae</taxon>
        <taxon>Onishia</taxon>
    </lineage>
</organism>
<dbReference type="Proteomes" id="UP000249700">
    <property type="component" value="Unassembled WGS sequence"/>
</dbReference>
<evidence type="ECO:0000256" key="10">
    <source>
        <dbReference type="RuleBase" id="RU364125"/>
    </source>
</evidence>
<sequence>MAKSSTSSGKKWLLVVLLMVLVSSATAAGVYLLMDTGSQAQAAENAEPEPVTAPDPIFVKIDPFTVNISGDDYGNRFLYIGLTLQVDDETTRDLLVNHMPQVRSRMLMLFADQSVEELTSPDGKTRLSDQVMSLFDTPLTEPQPELAISDVLFTDFIVQ</sequence>
<dbReference type="InterPro" id="IPR005503">
    <property type="entry name" value="FliL"/>
</dbReference>
<evidence type="ECO:0000256" key="5">
    <source>
        <dbReference type="ARBA" id="ARBA00022500"/>
    </source>
</evidence>
<dbReference type="GO" id="GO:0071978">
    <property type="term" value="P:bacterial-type flagellum-dependent swarming motility"/>
    <property type="evidence" value="ECO:0007669"/>
    <property type="project" value="TreeGrafter"/>
</dbReference>
<feature type="signal peptide" evidence="11">
    <location>
        <begin position="1"/>
        <end position="27"/>
    </location>
</feature>
<feature type="chain" id="PRO_5016439125" description="Flagellar protein FliL" evidence="11">
    <location>
        <begin position="28"/>
        <end position="159"/>
    </location>
</feature>
<comment type="caution">
    <text evidence="12">The sequence shown here is derived from an EMBL/GenBank/DDBJ whole genome shotgun (WGS) entry which is preliminary data.</text>
</comment>
<keyword evidence="8" id="KW-1133">Transmembrane helix</keyword>
<keyword evidence="5 10" id="KW-0145">Chemotaxis</keyword>
<keyword evidence="12" id="KW-0282">Flagellum</keyword>
<comment type="similarity">
    <text evidence="3 10">Belongs to the FliL family.</text>
</comment>
<dbReference type="EMBL" id="QLSX01000001">
    <property type="protein sequence ID" value="RAR64605.1"/>
    <property type="molecule type" value="Genomic_DNA"/>
</dbReference>
<evidence type="ECO:0000256" key="6">
    <source>
        <dbReference type="ARBA" id="ARBA00022692"/>
    </source>
</evidence>
<keyword evidence="12" id="KW-0969">Cilium</keyword>
<evidence type="ECO:0000256" key="3">
    <source>
        <dbReference type="ARBA" id="ARBA00008281"/>
    </source>
</evidence>
<dbReference type="RefSeq" id="WP_112053451.1">
    <property type="nucleotide sequence ID" value="NZ_QLSX01000001.1"/>
</dbReference>
<dbReference type="Pfam" id="PF03748">
    <property type="entry name" value="FliL"/>
    <property type="match status" value="1"/>
</dbReference>
<proteinExistence type="inferred from homology"/>
<evidence type="ECO:0000256" key="4">
    <source>
        <dbReference type="ARBA" id="ARBA00022475"/>
    </source>
</evidence>
<keyword evidence="9 10" id="KW-0472">Membrane</keyword>
<evidence type="ECO:0000256" key="11">
    <source>
        <dbReference type="SAM" id="SignalP"/>
    </source>
</evidence>
<dbReference type="GO" id="GO:0005886">
    <property type="term" value="C:plasma membrane"/>
    <property type="evidence" value="ECO:0007669"/>
    <property type="project" value="UniProtKB-SubCell"/>
</dbReference>
<evidence type="ECO:0000256" key="2">
    <source>
        <dbReference type="ARBA" id="ARBA00004162"/>
    </source>
</evidence>
<keyword evidence="12" id="KW-0966">Cell projection</keyword>
<evidence type="ECO:0000256" key="7">
    <source>
        <dbReference type="ARBA" id="ARBA00022779"/>
    </source>
</evidence>
<dbReference type="AlphaFoldDB" id="A0A328Y797"/>
<keyword evidence="10" id="KW-0997">Cell inner membrane</keyword>
<protein>
    <recommendedName>
        <fullName evidence="10">Flagellar protein FliL</fullName>
    </recommendedName>
</protein>
<gene>
    <name evidence="12" type="ORF">BCL93_101427</name>
</gene>
<reference evidence="12 13" key="1">
    <citation type="submission" date="2018-06" db="EMBL/GenBank/DDBJ databases">
        <title>Comparative analysis of microorganisms from saline springs in Andes Mountain Range, Colombia.</title>
        <authorList>
            <person name="Rubin E."/>
        </authorList>
    </citation>
    <scope>NUCLEOTIDE SEQUENCE [LARGE SCALE GENOMIC DNA]</scope>
    <source>
        <strain evidence="12 13">USBA-857</strain>
    </source>
</reference>
<dbReference type="PANTHER" id="PTHR35091">
    <property type="entry name" value="FLAGELLAR PROTEIN FLIL"/>
    <property type="match status" value="1"/>
</dbReference>
<keyword evidence="6" id="KW-0812">Transmembrane</keyword>
<keyword evidence="11" id="KW-0732">Signal</keyword>
<comment type="function">
    <text evidence="1 10">Controls the rotational direction of flagella during chemotaxis.</text>
</comment>
<evidence type="ECO:0000256" key="1">
    <source>
        <dbReference type="ARBA" id="ARBA00002254"/>
    </source>
</evidence>
<dbReference type="GO" id="GO:0006935">
    <property type="term" value="P:chemotaxis"/>
    <property type="evidence" value="ECO:0007669"/>
    <property type="project" value="UniProtKB-KW"/>
</dbReference>
<keyword evidence="7 10" id="KW-0283">Flagellar rotation</keyword>
<evidence type="ECO:0000313" key="13">
    <source>
        <dbReference type="Proteomes" id="UP000249700"/>
    </source>
</evidence>
<dbReference type="NCBIfam" id="NF005435">
    <property type="entry name" value="PRK07021.1"/>
    <property type="match status" value="1"/>
</dbReference>
<dbReference type="PANTHER" id="PTHR35091:SF2">
    <property type="entry name" value="FLAGELLAR PROTEIN FLIL"/>
    <property type="match status" value="1"/>
</dbReference>
<keyword evidence="4" id="KW-1003">Cell membrane</keyword>
<evidence type="ECO:0000256" key="8">
    <source>
        <dbReference type="ARBA" id="ARBA00022989"/>
    </source>
</evidence>
<name>A0A328Y797_9GAMM</name>
<dbReference type="OrthoDB" id="2087278at2"/>
<comment type="subcellular location">
    <subcellularLocation>
        <location evidence="10">Cell inner membrane</location>
    </subcellularLocation>
    <subcellularLocation>
        <location evidence="2">Cell membrane</location>
        <topology evidence="2">Single-pass membrane protein</topology>
    </subcellularLocation>
</comment>
<evidence type="ECO:0000256" key="9">
    <source>
        <dbReference type="ARBA" id="ARBA00023136"/>
    </source>
</evidence>